<dbReference type="OrthoDB" id="9856535at2759"/>
<reference evidence="2" key="1">
    <citation type="submission" date="2015-09" db="EMBL/GenBank/DDBJ databases">
        <title>De novo assembly of Pectinophora gossypiella (Pink Bollworm) gut transcriptome.</title>
        <authorList>
            <person name="Tassone E.E."/>
        </authorList>
    </citation>
    <scope>NUCLEOTIDE SEQUENCE</scope>
</reference>
<dbReference type="InterPro" id="IPR032675">
    <property type="entry name" value="LRR_dom_sf"/>
</dbReference>
<dbReference type="AlphaFoldDB" id="A0A1E1WBH4"/>
<sequence length="193" mass="21587">GEGADREGMVRIVRNQDPVVIQCPAERRQDALVEARHHVLYVNLGQQLHAVYRLLPNRIFRLHNNRDQRSASTERLDSSSLVTDAAIRRFGRADGEDVNVVHIGPNGPQVGGRDTSGRPNRSNLRVLSVTGYRSITNRSLVHLVTAAPELRMLDFSNSGVTADGVENFRSLRPDCEVVFSTYKEDDDEVNIMN</sequence>
<accession>A0A1E1WBH4</accession>
<protein>
    <recommendedName>
        <fullName evidence="3">F-box domain-containing protein</fullName>
    </recommendedName>
</protein>
<feature type="non-terminal residue" evidence="2">
    <location>
        <position position="1"/>
    </location>
</feature>
<evidence type="ECO:0008006" key="3">
    <source>
        <dbReference type="Google" id="ProtNLM"/>
    </source>
</evidence>
<name>A0A1E1WBH4_PECGO</name>
<dbReference type="EMBL" id="GDQN01007141">
    <property type="protein sequence ID" value="JAT83913.1"/>
    <property type="molecule type" value="Transcribed_RNA"/>
</dbReference>
<evidence type="ECO:0000313" key="2">
    <source>
        <dbReference type="EMBL" id="JAT84334.1"/>
    </source>
</evidence>
<evidence type="ECO:0000313" key="1">
    <source>
        <dbReference type="EMBL" id="JAT83913.1"/>
    </source>
</evidence>
<dbReference type="Gene3D" id="3.80.10.10">
    <property type="entry name" value="Ribonuclease Inhibitor"/>
    <property type="match status" value="1"/>
</dbReference>
<organism evidence="2">
    <name type="scientific">Pectinophora gossypiella</name>
    <name type="common">Cotton pink bollworm</name>
    <name type="synonym">Depressaria gossypiella</name>
    <dbReference type="NCBI Taxonomy" id="13191"/>
    <lineage>
        <taxon>Eukaryota</taxon>
        <taxon>Metazoa</taxon>
        <taxon>Ecdysozoa</taxon>
        <taxon>Arthropoda</taxon>
        <taxon>Hexapoda</taxon>
        <taxon>Insecta</taxon>
        <taxon>Pterygota</taxon>
        <taxon>Neoptera</taxon>
        <taxon>Endopterygota</taxon>
        <taxon>Lepidoptera</taxon>
        <taxon>Glossata</taxon>
        <taxon>Ditrysia</taxon>
        <taxon>Gelechioidea</taxon>
        <taxon>Gelechiidae</taxon>
        <taxon>Apatetrinae</taxon>
        <taxon>Pectinophora</taxon>
    </lineage>
</organism>
<gene>
    <name evidence="1" type="ORF">g.8278</name>
    <name evidence="2" type="ORF">g.8279</name>
</gene>
<dbReference type="EMBL" id="GDQN01006720">
    <property type="protein sequence ID" value="JAT84334.1"/>
    <property type="molecule type" value="Transcribed_RNA"/>
</dbReference>
<proteinExistence type="predicted"/>